<evidence type="ECO:0000313" key="3">
    <source>
        <dbReference type="Proteomes" id="UP000266841"/>
    </source>
</evidence>
<keyword evidence="3" id="KW-1185">Reference proteome</keyword>
<reference evidence="2 3" key="1">
    <citation type="journal article" date="2012" name="Genome Biol.">
        <title>Genome and low-iron response of an oceanic diatom adapted to chronic iron limitation.</title>
        <authorList>
            <person name="Lommer M."/>
            <person name="Specht M."/>
            <person name="Roy A.S."/>
            <person name="Kraemer L."/>
            <person name="Andreson R."/>
            <person name="Gutowska M.A."/>
            <person name="Wolf J."/>
            <person name="Bergner S.V."/>
            <person name="Schilhabel M.B."/>
            <person name="Klostermeier U.C."/>
            <person name="Beiko R.G."/>
            <person name="Rosenstiel P."/>
            <person name="Hippler M."/>
            <person name="Laroche J."/>
        </authorList>
    </citation>
    <scope>NUCLEOTIDE SEQUENCE [LARGE SCALE GENOMIC DNA]</scope>
    <source>
        <strain evidence="2 3">CCMP1005</strain>
    </source>
</reference>
<evidence type="ECO:0000313" key="2">
    <source>
        <dbReference type="EMBL" id="EJK64136.1"/>
    </source>
</evidence>
<organism evidence="2 3">
    <name type="scientific">Thalassiosira oceanica</name>
    <name type="common">Marine diatom</name>
    <dbReference type="NCBI Taxonomy" id="159749"/>
    <lineage>
        <taxon>Eukaryota</taxon>
        <taxon>Sar</taxon>
        <taxon>Stramenopiles</taxon>
        <taxon>Ochrophyta</taxon>
        <taxon>Bacillariophyta</taxon>
        <taxon>Coscinodiscophyceae</taxon>
        <taxon>Thalassiosirophycidae</taxon>
        <taxon>Thalassiosirales</taxon>
        <taxon>Thalassiosiraceae</taxon>
        <taxon>Thalassiosira</taxon>
    </lineage>
</organism>
<feature type="region of interest" description="Disordered" evidence="1">
    <location>
        <begin position="85"/>
        <end position="126"/>
    </location>
</feature>
<feature type="region of interest" description="Disordered" evidence="1">
    <location>
        <begin position="34"/>
        <end position="58"/>
    </location>
</feature>
<comment type="caution">
    <text evidence="2">The sequence shown here is derived from an EMBL/GenBank/DDBJ whole genome shotgun (WGS) entry which is preliminary data.</text>
</comment>
<dbReference type="OrthoDB" id="203803at2759"/>
<accession>K0ST22</accession>
<dbReference type="OMA" id="QFRNEEV"/>
<evidence type="ECO:0000256" key="1">
    <source>
        <dbReference type="SAM" id="MobiDB-lite"/>
    </source>
</evidence>
<dbReference type="AlphaFoldDB" id="K0ST22"/>
<dbReference type="eggNOG" id="ENOG502QZ34">
    <property type="taxonomic scope" value="Eukaryota"/>
</dbReference>
<gene>
    <name evidence="2" type="ORF">THAOC_15159</name>
</gene>
<protein>
    <submittedName>
        <fullName evidence="2">Uncharacterized protein</fullName>
    </submittedName>
</protein>
<dbReference type="Proteomes" id="UP000266841">
    <property type="component" value="Unassembled WGS sequence"/>
</dbReference>
<feature type="compositionally biased region" description="Basic and acidic residues" evidence="1">
    <location>
        <begin position="34"/>
        <end position="43"/>
    </location>
</feature>
<name>K0ST22_THAOC</name>
<sequence length="146" mass="16551">MSDSSEDELGPAIPEGVLRRRAGWSDRENLEIEHQRERLRSDAEASSAAVDLSQFRNEEVGKGYQAKHVVRQAVAASSNDAVIDMTGNQKEAKKSKKRNKRVNEQVADAEGSRKHSRPDPRLGTYLGNKHMRDFVREVDKIINQRR</sequence>
<dbReference type="EMBL" id="AGNL01017600">
    <property type="protein sequence ID" value="EJK64136.1"/>
    <property type="molecule type" value="Genomic_DNA"/>
</dbReference>
<proteinExistence type="predicted"/>
<feature type="compositionally biased region" description="Basic and acidic residues" evidence="1">
    <location>
        <begin position="110"/>
        <end position="120"/>
    </location>
</feature>